<gene>
    <name evidence="1" type="ORF">ElyMa_002945000</name>
</gene>
<reference evidence="1 2" key="1">
    <citation type="journal article" date="2021" name="Elife">
        <title>Chloroplast acquisition without the gene transfer in kleptoplastic sea slugs, Plakobranchus ocellatus.</title>
        <authorList>
            <person name="Maeda T."/>
            <person name="Takahashi S."/>
            <person name="Yoshida T."/>
            <person name="Shimamura S."/>
            <person name="Takaki Y."/>
            <person name="Nagai Y."/>
            <person name="Toyoda A."/>
            <person name="Suzuki Y."/>
            <person name="Arimoto A."/>
            <person name="Ishii H."/>
            <person name="Satoh N."/>
            <person name="Nishiyama T."/>
            <person name="Hasebe M."/>
            <person name="Maruyama T."/>
            <person name="Minagawa J."/>
            <person name="Obokata J."/>
            <person name="Shigenobu S."/>
        </authorList>
    </citation>
    <scope>NUCLEOTIDE SEQUENCE [LARGE SCALE GENOMIC DNA]</scope>
</reference>
<protein>
    <submittedName>
        <fullName evidence="1">Uncharacterized protein</fullName>
    </submittedName>
</protein>
<evidence type="ECO:0000313" key="1">
    <source>
        <dbReference type="EMBL" id="GFS05718.1"/>
    </source>
</evidence>
<dbReference type="Proteomes" id="UP000762676">
    <property type="component" value="Unassembled WGS sequence"/>
</dbReference>
<organism evidence="1 2">
    <name type="scientific">Elysia marginata</name>
    <dbReference type="NCBI Taxonomy" id="1093978"/>
    <lineage>
        <taxon>Eukaryota</taxon>
        <taxon>Metazoa</taxon>
        <taxon>Spiralia</taxon>
        <taxon>Lophotrochozoa</taxon>
        <taxon>Mollusca</taxon>
        <taxon>Gastropoda</taxon>
        <taxon>Heterobranchia</taxon>
        <taxon>Euthyneura</taxon>
        <taxon>Panpulmonata</taxon>
        <taxon>Sacoglossa</taxon>
        <taxon>Placobranchoidea</taxon>
        <taxon>Plakobranchidae</taxon>
        <taxon>Elysia</taxon>
    </lineage>
</organism>
<proteinExistence type="predicted"/>
<evidence type="ECO:0000313" key="2">
    <source>
        <dbReference type="Proteomes" id="UP000762676"/>
    </source>
</evidence>
<accession>A0AAV4I5K8</accession>
<dbReference type="AlphaFoldDB" id="A0AAV4I5K8"/>
<dbReference type="EMBL" id="BMAT01006081">
    <property type="protein sequence ID" value="GFS05718.1"/>
    <property type="molecule type" value="Genomic_DNA"/>
</dbReference>
<name>A0AAV4I5K8_9GAST</name>
<feature type="non-terminal residue" evidence="1">
    <location>
        <position position="1"/>
    </location>
</feature>
<keyword evidence="2" id="KW-1185">Reference proteome</keyword>
<sequence>VPCGLPFFLAPCGFHVRAISGCRDLLILRRCPSQLHLLFFTSSIIGHMPFLSDISRVESFPRIRENPRQRAVSLGLGPALVLILCKNRGQTPLKTAVRKSKVRGFNIATGSSLLLFYVSISASVAKISSMHGTYA</sequence>
<comment type="caution">
    <text evidence="1">The sequence shown here is derived from an EMBL/GenBank/DDBJ whole genome shotgun (WGS) entry which is preliminary data.</text>
</comment>